<evidence type="ECO:0000256" key="7">
    <source>
        <dbReference type="ARBA" id="ARBA00022777"/>
    </source>
</evidence>
<keyword evidence="2" id="KW-0813">Transport</keyword>
<dbReference type="GO" id="GO:0008982">
    <property type="term" value="F:protein-N(PI)-phosphohistidine-sugar phosphotransferase activity"/>
    <property type="evidence" value="ECO:0007669"/>
    <property type="project" value="InterPro"/>
</dbReference>
<reference evidence="9 10" key="1">
    <citation type="submission" date="2019-05" db="EMBL/GenBank/DDBJ databases">
        <authorList>
            <consortium name="Pathogen Informatics"/>
        </authorList>
    </citation>
    <scope>NUCLEOTIDE SEQUENCE [LARGE SCALE GENOMIC DNA]</scope>
    <source>
        <strain evidence="9 10">NCTC5386</strain>
    </source>
</reference>
<dbReference type="GO" id="GO:0016301">
    <property type="term" value="F:kinase activity"/>
    <property type="evidence" value="ECO:0007669"/>
    <property type="project" value="UniProtKB-KW"/>
</dbReference>
<evidence type="ECO:0000256" key="4">
    <source>
        <dbReference type="ARBA" id="ARBA00022597"/>
    </source>
</evidence>
<evidence type="ECO:0000256" key="3">
    <source>
        <dbReference type="ARBA" id="ARBA00022490"/>
    </source>
</evidence>
<name>A0A4U9XJE7_9STRE</name>
<sequence length="167" mass="18449">MTIIATRIDGRLIHGQVANLWTTKLNISRIMVIDNEIVTNDLEKTALKLATPSGVKLSILTVEKAASNILAGRYDSQRLLIVAKKPDRFLELINRGVALRNLNVGNMSQSAETISVTRSINVLKQDIDDFDAIAKTGTMLTAQMVPSDTAIDFMPLLNKVRQESHHN</sequence>
<keyword evidence="7" id="KW-0418">Kinase</keyword>
<evidence type="ECO:0000256" key="5">
    <source>
        <dbReference type="ARBA" id="ARBA00022679"/>
    </source>
</evidence>
<evidence type="ECO:0000256" key="6">
    <source>
        <dbReference type="ARBA" id="ARBA00022683"/>
    </source>
</evidence>
<evidence type="ECO:0000256" key="2">
    <source>
        <dbReference type="ARBA" id="ARBA00022448"/>
    </source>
</evidence>
<dbReference type="Gene3D" id="3.40.35.10">
    <property type="entry name" value="Phosphotransferase system, sorbose subfamily IIB component"/>
    <property type="match status" value="1"/>
</dbReference>
<dbReference type="GO" id="GO:0005737">
    <property type="term" value="C:cytoplasm"/>
    <property type="evidence" value="ECO:0007669"/>
    <property type="project" value="UniProtKB-SubCell"/>
</dbReference>
<dbReference type="GO" id="GO:0009401">
    <property type="term" value="P:phosphoenolpyruvate-dependent sugar phosphotransferase system"/>
    <property type="evidence" value="ECO:0007669"/>
    <property type="project" value="UniProtKB-KW"/>
</dbReference>
<evidence type="ECO:0000313" key="10">
    <source>
        <dbReference type="Proteomes" id="UP000394068"/>
    </source>
</evidence>
<dbReference type="InterPro" id="IPR004720">
    <property type="entry name" value="PTS_IIB_sorbose-sp"/>
</dbReference>
<dbReference type="SUPFAM" id="SSF52728">
    <property type="entry name" value="PTS IIb component"/>
    <property type="match status" value="1"/>
</dbReference>
<evidence type="ECO:0000256" key="1">
    <source>
        <dbReference type="ARBA" id="ARBA00004496"/>
    </source>
</evidence>
<comment type="subcellular location">
    <subcellularLocation>
        <location evidence="1">Cytoplasm</location>
    </subcellularLocation>
</comment>
<dbReference type="EMBL" id="CABEHT010000001">
    <property type="protein sequence ID" value="VTS13373.1"/>
    <property type="molecule type" value="Genomic_DNA"/>
</dbReference>
<evidence type="ECO:0000313" key="9">
    <source>
        <dbReference type="EMBL" id="VTS13373.1"/>
    </source>
</evidence>
<evidence type="ECO:0000259" key="8">
    <source>
        <dbReference type="PROSITE" id="PS51101"/>
    </source>
</evidence>
<keyword evidence="4" id="KW-0762">Sugar transport</keyword>
<keyword evidence="5 9" id="KW-0808">Transferase</keyword>
<keyword evidence="6" id="KW-0598">Phosphotransferase system</keyword>
<dbReference type="AlphaFoldDB" id="A0A4U9XJE7"/>
<organism evidence="9 10">
    <name type="scientific">Streptococcus pseudoporcinus</name>
    <dbReference type="NCBI Taxonomy" id="361101"/>
    <lineage>
        <taxon>Bacteria</taxon>
        <taxon>Bacillati</taxon>
        <taxon>Bacillota</taxon>
        <taxon>Bacilli</taxon>
        <taxon>Lactobacillales</taxon>
        <taxon>Streptococcaceae</taxon>
        <taxon>Streptococcus</taxon>
    </lineage>
</organism>
<dbReference type="PROSITE" id="PS51101">
    <property type="entry name" value="PTS_EIIB_TYPE_4"/>
    <property type="match status" value="1"/>
</dbReference>
<dbReference type="Pfam" id="PF03830">
    <property type="entry name" value="PTSIIB_sorb"/>
    <property type="match status" value="1"/>
</dbReference>
<gene>
    <name evidence="9" type="primary">levE</name>
    <name evidence="9" type="ORF">NCTC5386_00940</name>
</gene>
<dbReference type="Proteomes" id="UP000394068">
    <property type="component" value="Unassembled WGS sequence"/>
</dbReference>
<dbReference type="InterPro" id="IPR036667">
    <property type="entry name" value="PTS_IIB_sorbose-sp_sf"/>
</dbReference>
<accession>A0A4U9XJE7</accession>
<feature type="domain" description="PTS EIIB type-4" evidence="8">
    <location>
        <begin position="1"/>
        <end position="164"/>
    </location>
</feature>
<dbReference type="EC" id="2.7.1.69" evidence="9"/>
<proteinExistence type="predicted"/>
<protein>
    <submittedName>
        <fullName evidence="9">PTS system sorbose subfamily transporter subunit IIB</fullName>
        <ecNumber evidence="9">2.7.1.69</ecNumber>
    </submittedName>
</protein>
<dbReference type="RefSeq" id="WP_077322639.1">
    <property type="nucleotide sequence ID" value="NZ_CABEHT010000001.1"/>
</dbReference>
<keyword evidence="3" id="KW-0963">Cytoplasm</keyword>